<dbReference type="Proteomes" id="UP001595796">
    <property type="component" value="Unassembled WGS sequence"/>
</dbReference>
<evidence type="ECO:0000256" key="4">
    <source>
        <dbReference type="ARBA" id="ARBA00023150"/>
    </source>
</evidence>
<keyword evidence="4 6" id="KW-0501">Molybdenum cofactor biosynthesis</keyword>
<dbReference type="InterPro" id="IPR036688">
    <property type="entry name" value="MoeA_C_domain_IV_sf"/>
</dbReference>
<organism evidence="8 9">
    <name type="scientific">Flaviflagellibacter deserti</name>
    <dbReference type="NCBI Taxonomy" id="2267266"/>
    <lineage>
        <taxon>Bacteria</taxon>
        <taxon>Pseudomonadati</taxon>
        <taxon>Pseudomonadota</taxon>
        <taxon>Alphaproteobacteria</taxon>
        <taxon>Hyphomicrobiales</taxon>
        <taxon>Flaviflagellibacter</taxon>
    </lineage>
</organism>
<keyword evidence="6" id="KW-0479">Metal-binding</keyword>
<dbReference type="SMART" id="SM00852">
    <property type="entry name" value="MoCF_biosynth"/>
    <property type="match status" value="1"/>
</dbReference>
<dbReference type="InterPro" id="IPR005111">
    <property type="entry name" value="MoeA_C_domain_IV"/>
</dbReference>
<dbReference type="InterPro" id="IPR001453">
    <property type="entry name" value="MoaB/Mog_dom"/>
</dbReference>
<name>A0ABV9Z472_9HYPH</name>
<comment type="caution">
    <text evidence="8">The sequence shown here is derived from an EMBL/GenBank/DDBJ whole genome shotgun (WGS) entry which is preliminary data.</text>
</comment>
<proteinExistence type="inferred from homology"/>
<dbReference type="Gene3D" id="2.40.340.10">
    <property type="entry name" value="MoeA, C-terminal, domain IV"/>
    <property type="match status" value="1"/>
</dbReference>
<dbReference type="RefSeq" id="WP_114955740.1">
    <property type="nucleotide sequence ID" value="NZ_JBHSJF010000006.1"/>
</dbReference>
<keyword evidence="6" id="KW-0808">Transferase</keyword>
<dbReference type="NCBIfam" id="NF045515">
    <property type="entry name" value="Glp_gephyrin"/>
    <property type="match status" value="1"/>
</dbReference>
<evidence type="ECO:0000256" key="5">
    <source>
        <dbReference type="ARBA" id="ARBA00047317"/>
    </source>
</evidence>
<feature type="domain" description="MoaB/Mog" evidence="7">
    <location>
        <begin position="179"/>
        <end position="318"/>
    </location>
</feature>
<dbReference type="Gene3D" id="3.40.980.10">
    <property type="entry name" value="MoaB/Mog-like domain"/>
    <property type="match status" value="1"/>
</dbReference>
<evidence type="ECO:0000313" key="8">
    <source>
        <dbReference type="EMBL" id="MFC5068354.1"/>
    </source>
</evidence>
<evidence type="ECO:0000313" key="9">
    <source>
        <dbReference type="Proteomes" id="UP001595796"/>
    </source>
</evidence>
<dbReference type="InterPro" id="IPR036425">
    <property type="entry name" value="MoaB/Mog-like_dom_sf"/>
</dbReference>
<comment type="pathway">
    <text evidence="2 6">Cofactor biosynthesis; molybdopterin biosynthesis.</text>
</comment>
<protein>
    <recommendedName>
        <fullName evidence="6">Molybdopterin molybdenumtransferase</fullName>
        <ecNumber evidence="6">2.10.1.1</ecNumber>
    </recommendedName>
</protein>
<dbReference type="Pfam" id="PF00994">
    <property type="entry name" value="MoCF_biosynth"/>
    <property type="match status" value="1"/>
</dbReference>
<comment type="function">
    <text evidence="1 6">Catalyzes the insertion of molybdate into adenylated molybdopterin with the concomitant release of AMP.</text>
</comment>
<dbReference type="EMBL" id="JBHSJF010000006">
    <property type="protein sequence ID" value="MFC5068354.1"/>
    <property type="molecule type" value="Genomic_DNA"/>
</dbReference>
<dbReference type="PANTHER" id="PTHR10192:SF5">
    <property type="entry name" value="GEPHYRIN"/>
    <property type="match status" value="1"/>
</dbReference>
<sequence length="407" mass="43397">MSRQPLLPVAEALAHVLRGATLLGTEAVPLTMAAGRTLAEPITALRTQPSFPSSAMDGYAVRTADAVEGAELRLIGESAAGHLFSGRLEAGQTVRIFTGGAVPENADAVVAQEDTVREGDRVSIIINAKPNQHIRPAGLDFRADDVLLEAGTLLTARSVALVAATGRSEIVVARRPRVAILATGDELVEPGEEPRDGQINGSNGIMLENMVRTAGGEPIELGIARDTLEAIQDAARHARDLNADVIVTTGGASVGDHDLVHKALSAEGLKLDFWRVALRPGRPMMAGNMNGIRMLGLPGNPVSTHVCAFLFMVPLLRALQGRRDVHHQLEYAVLGTSLGENQGRQDYMRGKLTLSETGVATAMPFGRQDSSMLRLLAEADCLIMRPPEDAPRSKGDPCRIIRLDEHL</sequence>
<keyword evidence="9" id="KW-1185">Reference proteome</keyword>
<evidence type="ECO:0000256" key="6">
    <source>
        <dbReference type="RuleBase" id="RU365090"/>
    </source>
</evidence>
<evidence type="ECO:0000259" key="7">
    <source>
        <dbReference type="SMART" id="SM00852"/>
    </source>
</evidence>
<dbReference type="NCBIfam" id="TIGR00177">
    <property type="entry name" value="molyb_syn"/>
    <property type="match status" value="1"/>
</dbReference>
<evidence type="ECO:0000256" key="2">
    <source>
        <dbReference type="ARBA" id="ARBA00005046"/>
    </source>
</evidence>
<dbReference type="InterPro" id="IPR036135">
    <property type="entry name" value="MoeA_linker/N_sf"/>
</dbReference>
<gene>
    <name evidence="8" type="primary">glp</name>
    <name evidence="8" type="ORF">ACFPFW_10050</name>
</gene>
<dbReference type="Gene3D" id="3.90.105.10">
    <property type="entry name" value="Molybdopterin biosynthesis moea protein, domain 2"/>
    <property type="match status" value="1"/>
</dbReference>
<dbReference type="Pfam" id="PF03454">
    <property type="entry name" value="MoeA_C"/>
    <property type="match status" value="1"/>
</dbReference>
<dbReference type="Gene3D" id="2.170.190.11">
    <property type="entry name" value="Molybdopterin biosynthesis moea protein, domain 3"/>
    <property type="match status" value="1"/>
</dbReference>
<comment type="cofactor">
    <cofactor evidence="6">
        <name>Mg(2+)</name>
        <dbReference type="ChEBI" id="CHEBI:18420"/>
    </cofactor>
</comment>
<dbReference type="InterPro" id="IPR005110">
    <property type="entry name" value="MoeA_linker/N"/>
</dbReference>
<dbReference type="EC" id="2.10.1.1" evidence="6"/>
<dbReference type="InterPro" id="IPR038987">
    <property type="entry name" value="MoeA-like"/>
</dbReference>
<keyword evidence="6" id="KW-0460">Magnesium</keyword>
<evidence type="ECO:0000256" key="1">
    <source>
        <dbReference type="ARBA" id="ARBA00002901"/>
    </source>
</evidence>
<dbReference type="SUPFAM" id="SSF53218">
    <property type="entry name" value="Molybdenum cofactor biosynthesis proteins"/>
    <property type="match status" value="1"/>
</dbReference>
<comment type="catalytic activity">
    <reaction evidence="5">
        <text>adenylyl-molybdopterin + molybdate = Mo-molybdopterin + AMP + H(+)</text>
        <dbReference type="Rhea" id="RHEA:35047"/>
        <dbReference type="ChEBI" id="CHEBI:15378"/>
        <dbReference type="ChEBI" id="CHEBI:36264"/>
        <dbReference type="ChEBI" id="CHEBI:62727"/>
        <dbReference type="ChEBI" id="CHEBI:71302"/>
        <dbReference type="ChEBI" id="CHEBI:456215"/>
        <dbReference type="EC" id="2.10.1.1"/>
    </reaction>
</comment>
<dbReference type="SUPFAM" id="SSF63882">
    <property type="entry name" value="MoeA N-terminal region -like"/>
    <property type="match status" value="1"/>
</dbReference>
<comment type="similarity">
    <text evidence="3 6">Belongs to the MoeA family.</text>
</comment>
<keyword evidence="6" id="KW-0500">Molybdenum</keyword>
<evidence type="ECO:0000256" key="3">
    <source>
        <dbReference type="ARBA" id="ARBA00010763"/>
    </source>
</evidence>
<dbReference type="SUPFAM" id="SSF63867">
    <property type="entry name" value="MoeA C-terminal domain-like"/>
    <property type="match status" value="1"/>
</dbReference>
<dbReference type="Pfam" id="PF03453">
    <property type="entry name" value="MoeA_N"/>
    <property type="match status" value="1"/>
</dbReference>
<dbReference type="CDD" id="cd00887">
    <property type="entry name" value="MoeA"/>
    <property type="match status" value="1"/>
</dbReference>
<accession>A0ABV9Z472</accession>
<dbReference type="PANTHER" id="PTHR10192">
    <property type="entry name" value="MOLYBDOPTERIN BIOSYNTHESIS PROTEIN"/>
    <property type="match status" value="1"/>
</dbReference>
<reference evidence="9" key="1">
    <citation type="journal article" date="2019" name="Int. J. Syst. Evol. Microbiol.">
        <title>The Global Catalogue of Microorganisms (GCM) 10K type strain sequencing project: providing services to taxonomists for standard genome sequencing and annotation.</title>
        <authorList>
            <consortium name="The Broad Institute Genomics Platform"/>
            <consortium name="The Broad Institute Genome Sequencing Center for Infectious Disease"/>
            <person name="Wu L."/>
            <person name="Ma J."/>
        </authorList>
    </citation>
    <scope>NUCLEOTIDE SEQUENCE [LARGE SCALE GENOMIC DNA]</scope>
    <source>
        <strain evidence="9">CGMCC 1.16444</strain>
    </source>
</reference>